<dbReference type="AlphaFoldDB" id="A0A7S1VPN9"/>
<dbReference type="EMBL" id="HBGL01014202">
    <property type="protein sequence ID" value="CAD9306881.1"/>
    <property type="molecule type" value="Transcribed_RNA"/>
</dbReference>
<accession>A0A7S1VPN9</accession>
<reference evidence="1" key="1">
    <citation type="submission" date="2021-01" db="EMBL/GenBank/DDBJ databases">
        <authorList>
            <person name="Corre E."/>
            <person name="Pelletier E."/>
            <person name="Niang G."/>
            <person name="Scheremetjew M."/>
            <person name="Finn R."/>
            <person name="Kale V."/>
            <person name="Holt S."/>
            <person name="Cochrane G."/>
            <person name="Meng A."/>
            <person name="Brown T."/>
            <person name="Cohen L."/>
        </authorList>
    </citation>
    <scope>NUCLEOTIDE SEQUENCE</scope>
    <source>
        <strain evidence="1">ATCC 50979</strain>
    </source>
</reference>
<organism evidence="1">
    <name type="scientific">Sexangularia sp. CB-2014</name>
    <dbReference type="NCBI Taxonomy" id="1486929"/>
    <lineage>
        <taxon>Eukaryota</taxon>
        <taxon>Amoebozoa</taxon>
        <taxon>Tubulinea</taxon>
        <taxon>Elardia</taxon>
        <taxon>Arcellinida</taxon>
        <taxon>Arcellinida incertae sedis</taxon>
        <taxon>Sexangularia</taxon>
    </lineage>
</organism>
<protein>
    <submittedName>
        <fullName evidence="1">Uncharacterized protein</fullName>
    </submittedName>
</protein>
<evidence type="ECO:0000313" key="1">
    <source>
        <dbReference type="EMBL" id="CAD9306881.1"/>
    </source>
</evidence>
<proteinExistence type="predicted"/>
<sequence length="130" mass="14210">MTSYYCPNCSTKIVTVPLSPPVPPAPPARHPFHTATLVQIPTFMTFDNVTVSKQATNFMKQKDQESGETRGVERVLACVCEVVLLGMVYNNDCIVVDTSRLTVEPKGDGPVDAALTQQVRQLMNQQGKAT</sequence>
<gene>
    <name evidence="1" type="ORF">SSP0437_LOCUS11094</name>
</gene>
<name>A0A7S1VPN9_9EUKA</name>